<dbReference type="Pfam" id="PF07963">
    <property type="entry name" value="N_methyl"/>
    <property type="match status" value="1"/>
</dbReference>
<evidence type="ECO:0000313" key="3">
    <source>
        <dbReference type="Proteomes" id="UP000051096"/>
    </source>
</evidence>
<accession>A0A0S8G5C4</accession>
<sequence>MKRGMTLVEMLVSLTIMMIVLGAIYSVLNIQQTKSLNVQETSVLHTDAQVALTLLRWDLFMAGYGIARHTPSIASTNNANAADQITLRGVGLGFETDYTDWAPVIERVSASNEILVYRFNDSTPAFEVGDTIIIVDQEKRLLDSNCVISQIDSIVHSVAEFTLDGFKLRIDRAISVDKGSLVFRPDRNTYGNGIDYTLVSNTLMRGNQVFLENVEDIQFAYGVDLNDDGTFQDAEWFNELSSIPGYSPRMLYEHRTAIRSAFVMLSERMLRDYNYPADACTLEDHIYALSELDKKYKRNFVSAITWPRNIQD</sequence>
<proteinExistence type="predicted"/>
<name>A0A0S8G5C4_UNCW3</name>
<keyword evidence="1" id="KW-0812">Transmembrane</keyword>
<keyword evidence="1" id="KW-0472">Membrane</keyword>
<dbReference type="PROSITE" id="PS00409">
    <property type="entry name" value="PROKAR_NTER_METHYL"/>
    <property type="match status" value="1"/>
</dbReference>
<feature type="transmembrane region" description="Helical" evidence="1">
    <location>
        <begin position="7"/>
        <end position="28"/>
    </location>
</feature>
<dbReference type="InterPro" id="IPR012902">
    <property type="entry name" value="N_methyl_site"/>
</dbReference>
<organism evidence="2 3">
    <name type="scientific">candidate division WOR_3 bacterium SM23_60</name>
    <dbReference type="NCBI Taxonomy" id="1703780"/>
    <lineage>
        <taxon>Bacteria</taxon>
        <taxon>Bacteria division WOR-3</taxon>
    </lineage>
</organism>
<dbReference type="AlphaFoldDB" id="A0A0S8G5C4"/>
<dbReference type="NCBIfam" id="TIGR02532">
    <property type="entry name" value="IV_pilin_GFxxxE"/>
    <property type="match status" value="1"/>
</dbReference>
<protein>
    <recommendedName>
        <fullName evidence="4">Prepilin-type N-terminal cleavage/methylation domain-containing protein</fullName>
    </recommendedName>
</protein>
<dbReference type="Proteomes" id="UP000051096">
    <property type="component" value="Unassembled WGS sequence"/>
</dbReference>
<keyword evidence="1" id="KW-1133">Transmembrane helix</keyword>
<reference evidence="2 3" key="1">
    <citation type="journal article" date="2015" name="Microbiome">
        <title>Genomic resolution of linkages in carbon, nitrogen, and sulfur cycling among widespread estuary sediment bacteria.</title>
        <authorList>
            <person name="Baker B.J."/>
            <person name="Lazar C.S."/>
            <person name="Teske A.P."/>
            <person name="Dick G.J."/>
        </authorList>
    </citation>
    <scope>NUCLEOTIDE SEQUENCE [LARGE SCALE GENOMIC DNA]</scope>
    <source>
        <strain evidence="2">SM23_60</strain>
    </source>
</reference>
<evidence type="ECO:0000313" key="2">
    <source>
        <dbReference type="EMBL" id="KPK68102.1"/>
    </source>
</evidence>
<comment type="caution">
    <text evidence="2">The sequence shown here is derived from an EMBL/GenBank/DDBJ whole genome shotgun (WGS) entry which is preliminary data.</text>
</comment>
<gene>
    <name evidence="2" type="ORF">AMJ87_12385</name>
</gene>
<evidence type="ECO:0000256" key="1">
    <source>
        <dbReference type="SAM" id="Phobius"/>
    </source>
</evidence>
<evidence type="ECO:0008006" key="4">
    <source>
        <dbReference type="Google" id="ProtNLM"/>
    </source>
</evidence>
<dbReference type="EMBL" id="LJUO01000184">
    <property type="protein sequence ID" value="KPK68102.1"/>
    <property type="molecule type" value="Genomic_DNA"/>
</dbReference>